<gene>
    <name evidence="4" type="ORF">Fcan01_27488</name>
</gene>
<dbReference type="OrthoDB" id="3200163at2759"/>
<feature type="domain" description="Carboxylesterase type B" evidence="3">
    <location>
        <begin position="18"/>
        <end position="253"/>
    </location>
</feature>
<proteinExistence type="inferred from homology"/>
<name>A0A226CZ31_FOLCA</name>
<dbReference type="InterPro" id="IPR051093">
    <property type="entry name" value="Neuroligin/BSAL"/>
</dbReference>
<dbReference type="Gene3D" id="3.40.50.1820">
    <property type="entry name" value="alpha/beta hydrolase"/>
    <property type="match status" value="1"/>
</dbReference>
<protein>
    <submittedName>
        <fullName evidence="4">Neuroligin-1</fullName>
    </submittedName>
</protein>
<sequence>MNLRSNLGVQDLGLYFAGFLNLNDSPSSKPRMANYGLMDQIAALHWIKGNIPRFGGDPDNVTLMGWEAGAACINFLMASPTTSPGLFHRAILIAGSSHSSWALIQETFVAGQNVAGALNCSTQNNSFGGDHNLGVLPITTTTANPHGHVSDPINSPPPMGKREVGKKYDILVGLSSLEKLTEFSEMDLEFGFESHRRDAILRTLVRNSYRFHRNEILTTITNEYTDWERTAQHPINTRDLAINAVTDCLALAPW</sequence>
<accession>A0A226CZ31</accession>
<dbReference type="EMBL" id="LNIX01000053">
    <property type="protein sequence ID" value="OXA37737.1"/>
    <property type="molecule type" value="Genomic_DNA"/>
</dbReference>
<dbReference type="Proteomes" id="UP000198287">
    <property type="component" value="Unassembled WGS sequence"/>
</dbReference>
<keyword evidence="5" id="KW-1185">Reference proteome</keyword>
<evidence type="ECO:0000256" key="2">
    <source>
        <dbReference type="ARBA" id="ARBA00023180"/>
    </source>
</evidence>
<dbReference type="STRING" id="158441.A0A226CZ31"/>
<dbReference type="PANTHER" id="PTHR43903">
    <property type="entry name" value="NEUROLIGIN"/>
    <property type="match status" value="1"/>
</dbReference>
<dbReference type="Pfam" id="PF00135">
    <property type="entry name" value="COesterase"/>
    <property type="match status" value="1"/>
</dbReference>
<dbReference type="SUPFAM" id="SSF53474">
    <property type="entry name" value="alpha/beta-Hydrolases"/>
    <property type="match status" value="1"/>
</dbReference>
<comment type="caution">
    <text evidence="4">The sequence shown here is derived from an EMBL/GenBank/DDBJ whole genome shotgun (WGS) entry which is preliminary data.</text>
</comment>
<evidence type="ECO:0000313" key="4">
    <source>
        <dbReference type="EMBL" id="OXA37737.1"/>
    </source>
</evidence>
<comment type="similarity">
    <text evidence="1">Belongs to the type-B carboxylesterase/lipase family.</text>
</comment>
<evidence type="ECO:0000259" key="3">
    <source>
        <dbReference type="Pfam" id="PF00135"/>
    </source>
</evidence>
<dbReference type="OMA" id="CINFLMA"/>
<organism evidence="4 5">
    <name type="scientific">Folsomia candida</name>
    <name type="common">Springtail</name>
    <dbReference type="NCBI Taxonomy" id="158441"/>
    <lineage>
        <taxon>Eukaryota</taxon>
        <taxon>Metazoa</taxon>
        <taxon>Ecdysozoa</taxon>
        <taxon>Arthropoda</taxon>
        <taxon>Hexapoda</taxon>
        <taxon>Collembola</taxon>
        <taxon>Entomobryomorpha</taxon>
        <taxon>Isotomoidea</taxon>
        <taxon>Isotomidae</taxon>
        <taxon>Proisotominae</taxon>
        <taxon>Folsomia</taxon>
    </lineage>
</organism>
<dbReference type="InterPro" id="IPR002018">
    <property type="entry name" value="CarbesteraseB"/>
</dbReference>
<keyword evidence="2" id="KW-0325">Glycoprotein</keyword>
<evidence type="ECO:0000313" key="5">
    <source>
        <dbReference type="Proteomes" id="UP000198287"/>
    </source>
</evidence>
<evidence type="ECO:0000256" key="1">
    <source>
        <dbReference type="ARBA" id="ARBA00005964"/>
    </source>
</evidence>
<dbReference type="InterPro" id="IPR029058">
    <property type="entry name" value="AB_hydrolase_fold"/>
</dbReference>
<dbReference type="AlphaFoldDB" id="A0A226CZ31"/>
<reference evidence="4 5" key="1">
    <citation type="submission" date="2015-12" db="EMBL/GenBank/DDBJ databases">
        <title>The genome of Folsomia candida.</title>
        <authorList>
            <person name="Faddeeva A."/>
            <person name="Derks M.F."/>
            <person name="Anvar Y."/>
            <person name="Smit S."/>
            <person name="Van Straalen N."/>
            <person name="Roelofs D."/>
        </authorList>
    </citation>
    <scope>NUCLEOTIDE SEQUENCE [LARGE SCALE GENOMIC DNA]</scope>
    <source>
        <strain evidence="4 5">VU population</strain>
        <tissue evidence="4">Whole body</tissue>
    </source>
</reference>